<dbReference type="PANTHER" id="PTHR30570">
    <property type="entry name" value="PERIPLASMIC PHOSPHATE BINDING COMPONENT OF PHOSPHATE ABC TRANSPORTER"/>
    <property type="match status" value="1"/>
</dbReference>
<proteinExistence type="predicted"/>
<reference evidence="4" key="1">
    <citation type="submission" date="2017-08" db="EMBL/GenBank/DDBJ databases">
        <authorList>
            <person name="Alvarez-Ponce D."/>
            <person name="Weitzman C.L."/>
            <person name="Tillett R.L."/>
            <person name="Sandmeier F.C."/>
            <person name="Tracy C.R."/>
        </authorList>
    </citation>
    <scope>NUCLEOTIDE SEQUENCE [LARGE SCALE GENOMIC DNA]</scope>
    <source>
        <strain evidence="4">PS6</strain>
    </source>
</reference>
<evidence type="ECO:0000313" key="5">
    <source>
        <dbReference type="Proteomes" id="UP000217033"/>
    </source>
</evidence>
<dbReference type="Proteomes" id="UP000217033">
    <property type="component" value="Unassembled WGS sequence"/>
</dbReference>
<comment type="caution">
    <text evidence="4">The sequence shown here is derived from an EMBL/GenBank/DDBJ whole genome shotgun (WGS) entry which is preliminary data.</text>
</comment>
<organism evidence="4 5">
    <name type="scientific">Mycoplasmopsis agassizii</name>
    <dbReference type="NCBI Taxonomy" id="33922"/>
    <lineage>
        <taxon>Bacteria</taxon>
        <taxon>Bacillati</taxon>
        <taxon>Mycoplasmatota</taxon>
        <taxon>Mycoplasmoidales</taxon>
        <taxon>Metamycoplasmataceae</taxon>
        <taxon>Mycoplasmopsis</taxon>
    </lineage>
</organism>
<evidence type="ECO:0000313" key="4">
    <source>
        <dbReference type="EMBL" id="PAF55121.1"/>
    </source>
</evidence>
<feature type="domain" description="PBP" evidence="3">
    <location>
        <begin position="31"/>
        <end position="322"/>
    </location>
</feature>
<dbReference type="InterPro" id="IPR024370">
    <property type="entry name" value="PBP_domain"/>
</dbReference>
<evidence type="ECO:0000256" key="2">
    <source>
        <dbReference type="SAM" id="SignalP"/>
    </source>
</evidence>
<dbReference type="Gene3D" id="3.40.190.10">
    <property type="entry name" value="Periplasmic binding protein-like II"/>
    <property type="match status" value="2"/>
</dbReference>
<dbReference type="PANTHER" id="PTHR30570:SF1">
    <property type="entry name" value="PHOSPHATE-BINDING PROTEIN PSTS"/>
    <property type="match status" value="1"/>
</dbReference>
<dbReference type="SUPFAM" id="SSF53850">
    <property type="entry name" value="Periplasmic binding protein-like II"/>
    <property type="match status" value="1"/>
</dbReference>
<keyword evidence="1 2" id="KW-0732">Signal</keyword>
<dbReference type="EMBL" id="NQMN01000001">
    <property type="protein sequence ID" value="PAF55121.1"/>
    <property type="molecule type" value="Genomic_DNA"/>
</dbReference>
<dbReference type="RefSeq" id="WP_084232072.1">
    <property type="nucleotide sequence ID" value="NZ_FWXE01000003.1"/>
</dbReference>
<keyword evidence="5" id="KW-1185">Reference proteome</keyword>
<dbReference type="InterPro" id="IPR050811">
    <property type="entry name" value="Phosphate_ABC_transporter"/>
</dbReference>
<evidence type="ECO:0000256" key="1">
    <source>
        <dbReference type="ARBA" id="ARBA00022729"/>
    </source>
</evidence>
<feature type="signal peptide" evidence="2">
    <location>
        <begin position="1"/>
        <end position="24"/>
    </location>
</feature>
<dbReference type="Pfam" id="PF12849">
    <property type="entry name" value="PBP_like_2"/>
    <property type="match status" value="1"/>
</dbReference>
<gene>
    <name evidence="4" type="ORF">CJF60_00335</name>
</gene>
<protein>
    <recommendedName>
        <fullName evidence="3">PBP domain-containing protein</fullName>
    </recommendedName>
</protein>
<dbReference type="PROSITE" id="PS51257">
    <property type="entry name" value="PROKAR_LIPOPROTEIN"/>
    <property type="match status" value="1"/>
</dbReference>
<name>A0ABX4H5F2_9BACT</name>
<evidence type="ECO:0000259" key="3">
    <source>
        <dbReference type="Pfam" id="PF12849"/>
    </source>
</evidence>
<accession>A0ABX4H5F2</accession>
<feature type="chain" id="PRO_5046994554" description="PBP domain-containing protein" evidence="2">
    <location>
        <begin position="25"/>
        <end position="398"/>
    </location>
</feature>
<sequence length="398" mass="43921">MKKNKLKLLFMLTPVALFSLTILAVSCIPQNVIDAKGSSSVLPFMAALRRAYQNYDKETEINIQAGGSGLGIALIAENGTTLGNASKSPTSAVRGTSLESHWKENRIKTITLGKDGIVLLMKLPSNLNADDFSINKDNINNLYTAFAGNEDIKLSNFYNKDDQQNLDLLNNINLIPFARSGGANSSGTAEAFLKDSNIKPKESLSSSIKTILTSGDYGLKTKITAEANAEAYNRFKIEGNADGSVIYLSAGYVLNNLEQIKNDGFTLINYFQNSKSEINNNTVSATLENIEKGTYKWVRPFNTMVSLKHASEGTKNFIDYVVFNGVFNSQNKELVNNVFNELGVVELSLEEKITMFKNSSNINLEGLTIEQLYDQYRQIFWESADYEIDAENGSFGAF</sequence>